<accession>A0A1A9ZRL2</accession>
<dbReference type="EnsemblMetazoa" id="GPAI022847-RA">
    <property type="protein sequence ID" value="GPAI022847-PA"/>
    <property type="gene ID" value="GPAI022847"/>
</dbReference>
<evidence type="ECO:0000313" key="1">
    <source>
        <dbReference type="EnsemblMetazoa" id="GPAI022847-PA"/>
    </source>
</evidence>
<dbReference type="Proteomes" id="UP000092445">
    <property type="component" value="Unassembled WGS sequence"/>
</dbReference>
<reference evidence="2" key="1">
    <citation type="submission" date="2014-03" db="EMBL/GenBank/DDBJ databases">
        <authorList>
            <person name="Aksoy S."/>
            <person name="Warren W."/>
            <person name="Wilson R.K."/>
        </authorList>
    </citation>
    <scope>NUCLEOTIDE SEQUENCE [LARGE SCALE GENOMIC DNA]</scope>
    <source>
        <strain evidence="2">IAEA</strain>
    </source>
</reference>
<organism evidence="1 2">
    <name type="scientific">Glossina pallidipes</name>
    <name type="common">Tsetse fly</name>
    <dbReference type="NCBI Taxonomy" id="7398"/>
    <lineage>
        <taxon>Eukaryota</taxon>
        <taxon>Metazoa</taxon>
        <taxon>Ecdysozoa</taxon>
        <taxon>Arthropoda</taxon>
        <taxon>Hexapoda</taxon>
        <taxon>Insecta</taxon>
        <taxon>Pterygota</taxon>
        <taxon>Neoptera</taxon>
        <taxon>Endopterygota</taxon>
        <taxon>Diptera</taxon>
        <taxon>Brachycera</taxon>
        <taxon>Muscomorpha</taxon>
        <taxon>Hippoboscoidea</taxon>
        <taxon>Glossinidae</taxon>
        <taxon>Glossina</taxon>
    </lineage>
</organism>
<dbReference type="AlphaFoldDB" id="A0A1A9ZRL2"/>
<dbReference type="VEuPathDB" id="VectorBase:GPAI022847"/>
<evidence type="ECO:0000313" key="2">
    <source>
        <dbReference type="Proteomes" id="UP000092445"/>
    </source>
</evidence>
<name>A0A1A9ZRL2_GLOPL</name>
<proteinExistence type="predicted"/>
<reference evidence="1" key="2">
    <citation type="submission" date="2020-05" db="UniProtKB">
        <authorList>
            <consortium name="EnsemblMetazoa"/>
        </authorList>
    </citation>
    <scope>IDENTIFICATION</scope>
    <source>
        <strain evidence="1">IAEA</strain>
    </source>
</reference>
<keyword evidence="2" id="KW-1185">Reference proteome</keyword>
<protein>
    <submittedName>
        <fullName evidence="1">Uncharacterized protein</fullName>
    </submittedName>
</protein>
<sequence length="85" mass="9724">MNLVNRLWKDICQSATRLVGLGYHGGAGITSKKKKKTKKKFNFARCENSVAWCWLSNVFAAATGCNCKCWQNEQRRQRGMKIELI</sequence>